<dbReference type="Pfam" id="PF25023">
    <property type="entry name" value="TEN_YD-shell"/>
    <property type="match status" value="1"/>
</dbReference>
<feature type="region of interest" description="Disordered" evidence="2">
    <location>
        <begin position="232"/>
        <end position="313"/>
    </location>
</feature>
<name>A0ABY4M5V5_9ACTN</name>
<dbReference type="InterPro" id="IPR031325">
    <property type="entry name" value="RHS_repeat"/>
</dbReference>
<dbReference type="NCBIfam" id="TIGR03696">
    <property type="entry name" value="Rhs_assc_core"/>
    <property type="match status" value="1"/>
</dbReference>
<dbReference type="PANTHER" id="PTHR32305:SF15">
    <property type="entry name" value="PROTEIN RHSA-RELATED"/>
    <property type="match status" value="1"/>
</dbReference>
<dbReference type="InterPro" id="IPR044927">
    <property type="entry name" value="Endonuclea_NS_2"/>
</dbReference>
<dbReference type="InterPro" id="IPR044929">
    <property type="entry name" value="DNA/RNA_non-sp_Endonuclease_sf"/>
</dbReference>
<evidence type="ECO:0000259" key="5">
    <source>
        <dbReference type="Pfam" id="PF25023"/>
    </source>
</evidence>
<dbReference type="Pfam" id="PF25547">
    <property type="entry name" value="WXG100_2"/>
    <property type="match status" value="1"/>
</dbReference>
<dbReference type="InterPro" id="IPR022385">
    <property type="entry name" value="Rhs_assc_core"/>
</dbReference>
<dbReference type="InterPro" id="IPR045351">
    <property type="entry name" value="DUF6531"/>
</dbReference>
<dbReference type="InterPro" id="IPR057746">
    <property type="entry name" value="CpnT-like_N"/>
</dbReference>
<feature type="region of interest" description="Disordered" evidence="2">
    <location>
        <begin position="1599"/>
        <end position="1619"/>
    </location>
</feature>
<dbReference type="InterPro" id="IPR006530">
    <property type="entry name" value="YD"/>
</dbReference>
<feature type="compositionally biased region" description="Basic and acidic residues" evidence="2">
    <location>
        <begin position="1604"/>
        <end position="1619"/>
    </location>
</feature>
<reference evidence="7" key="1">
    <citation type="submission" date="2021-10" db="EMBL/GenBank/DDBJ databases">
        <title>Streptomyces nigrumlapis sp.nov.,an antimicrobial producing actinobacterium isolated from Black Gobi rocks.</title>
        <authorList>
            <person name="Wen Y."/>
            <person name="Zhang W."/>
            <person name="Liu X.G."/>
        </authorList>
    </citation>
    <scope>NUCLEOTIDE SEQUENCE</scope>
    <source>
        <strain evidence="7">ST13-2-2</strain>
    </source>
</reference>
<dbReference type="Pfam" id="PF20148">
    <property type="entry name" value="DUF6531"/>
    <property type="match status" value="1"/>
</dbReference>
<feature type="compositionally biased region" description="Basic and acidic residues" evidence="2">
    <location>
        <begin position="351"/>
        <end position="375"/>
    </location>
</feature>
<dbReference type="Gene3D" id="3.40.570.10">
    <property type="entry name" value="Extracellular Endonuclease, subunit A"/>
    <property type="match status" value="1"/>
</dbReference>
<dbReference type="Gene3D" id="2.180.10.10">
    <property type="entry name" value="RHS repeat-associated core"/>
    <property type="match status" value="3"/>
</dbReference>
<dbReference type="NCBIfam" id="TIGR01643">
    <property type="entry name" value="YD_repeat_2x"/>
    <property type="match status" value="9"/>
</dbReference>
<feature type="compositionally biased region" description="Basic residues" evidence="2">
    <location>
        <begin position="296"/>
        <end position="305"/>
    </location>
</feature>
<evidence type="ECO:0000256" key="2">
    <source>
        <dbReference type="SAM" id="MobiDB-lite"/>
    </source>
</evidence>
<proteinExistence type="predicted"/>
<dbReference type="EMBL" id="CP086322">
    <property type="protein sequence ID" value="UQA92762.1"/>
    <property type="molecule type" value="Genomic_DNA"/>
</dbReference>
<feature type="region of interest" description="Disordered" evidence="2">
    <location>
        <begin position="351"/>
        <end position="429"/>
    </location>
</feature>
<evidence type="ECO:0000259" key="6">
    <source>
        <dbReference type="Pfam" id="PF25547"/>
    </source>
</evidence>
<evidence type="ECO:0000256" key="1">
    <source>
        <dbReference type="ARBA" id="ARBA00022737"/>
    </source>
</evidence>
<feature type="domain" description="Outer membrane channel protein CpnT-like N-terminal" evidence="6">
    <location>
        <begin position="17"/>
        <end position="147"/>
    </location>
</feature>
<dbReference type="Pfam" id="PF05593">
    <property type="entry name" value="RHS_repeat"/>
    <property type="match status" value="5"/>
</dbReference>
<feature type="domain" description="Type VII secretion system protein EssD-like" evidence="3">
    <location>
        <begin position="1473"/>
        <end position="1590"/>
    </location>
</feature>
<dbReference type="RefSeq" id="WP_248863625.1">
    <property type="nucleotide sequence ID" value="NZ_CP086322.1"/>
</dbReference>
<feature type="compositionally biased region" description="Low complexity" evidence="2">
    <location>
        <begin position="393"/>
        <end position="403"/>
    </location>
</feature>
<evidence type="ECO:0000259" key="4">
    <source>
        <dbReference type="Pfam" id="PF20148"/>
    </source>
</evidence>
<feature type="compositionally biased region" description="Gly residues" evidence="2">
    <location>
        <begin position="237"/>
        <end position="265"/>
    </location>
</feature>
<organism evidence="7 8">
    <name type="scientific">Streptomyces halobius</name>
    <dbReference type="NCBI Taxonomy" id="2879846"/>
    <lineage>
        <taxon>Bacteria</taxon>
        <taxon>Bacillati</taxon>
        <taxon>Actinomycetota</taxon>
        <taxon>Actinomycetes</taxon>
        <taxon>Kitasatosporales</taxon>
        <taxon>Streptomycetaceae</taxon>
        <taxon>Streptomyces</taxon>
    </lineage>
</organism>
<dbReference type="InterPro" id="IPR056823">
    <property type="entry name" value="TEN-like_YD-shell"/>
</dbReference>
<dbReference type="Pfam" id="PF13930">
    <property type="entry name" value="Endonuclea_NS_2"/>
    <property type="match status" value="1"/>
</dbReference>
<feature type="domain" description="DUF6531" evidence="4">
    <location>
        <begin position="434"/>
        <end position="506"/>
    </location>
</feature>
<sequence>MGVVLPGWADELLDLIGVSWPNVDEDDYREMANAMREFADDIDEGANEAHTAIQSLVGSAGGSLAVEAMNAHWGKINGTHLKGLADCGRMAATAMDGVAVLIEGAKIGALVQLGILAAEVIAAQAAAPFTLGLSELGALGATQATRMILKRLFKEVCQQVAEQVISIALTPVEEALGAMVGDLVVQLGANALGVKDGVDLGQTAKAGKDGFNQGVQDAKDSAKSAAENPMELLSAGGRRGGGGGLGGSGGGSGSGGGGGAGGGSGFSFDNDEHDRVVTSLESAGGTFRNKAGGKIGRAKSHHGRTRGKDPIADAANTMLDKVIEGIEDGVKKTAKHLDDNMTRGIKQMAKNHHDNDKGLADHFKGLGKDGKKDPKGPTSTTPGGSDQHGKGGPNSPSKGPGHNAAGTKPDLLNKVLSDPRRHGIPINMRKCKNDPVDVATGQMVLPQTDLSLPGTLPLVLKRTHLSDYTFGMWFGRSWASTLDERIEVDVRNKAVWAREDGSLLIYDQLPTQQQPEVLPIEGPRIPLRCDSPLGAQEMELAVTEPQSGLTRYFSRPSGEGWQLWLTSIEDRNGNQIDFHRNASGRPLSVTHSGGYDITISSDQHLGRICELSLRTQETDQGAVRVRAYSYDAVGNLAGVTNSSGQALTFAYDGEARILSWTDRNDSTFRYVYDSSGRTVQTIGPGGYLSSAFAYDSERRVTRYTDSTGAITTYHLDQRLQTIAETDPLGHTTRFAYDARGRLLEQTDALGNTTRFERDDHGNLTGLIAVDGVRTTAEFNDFNLPVFITERGGLQRRFDYDTRGNQTAITGPDGILTRYEFGEYGHVTAVRNAAGAVTRIRNNAAGLPVEITAPDGARTTFARDSFGRVTTATDALGETVCQGWTIEGKPAWRELPDGTREEWTWDGEGNLLSHTDRAGHTSTHSATHFDRRAATRSSDGGEYHFTHDTELRLTTVTNARGLEWHYHYDAAGRLISETDFDGRTLTYEHDALGHLTRRTNAAGQSLTYERDVLGRVVRLQHDDGATSTFAYDATGRAVHIANPHARIDLERDRVGRVVTESVNGCSLTRTYDALGRRTHRRTPSGAISSLTYDERGLTAYTTGEHTFHFEHDALGRETTRSLGDTLTLHNDWDPVGRLLHQTCSSPQDTLLDRSFSYHADGTPHTIDDIRTGRSTHTVDEAGRITAVTAHNWSERYAYSTDGDQTHTSLPARAPGQDAAGERHYAGSRIAQAGRTRYEYDAQGRLIERRTTTLSGKTLKWAFTWDAEDRLTHVHAPGDTHWRYLYDALGRRIAKERLTPQGHVAEATSYCWDGGQLAEQQSSGVTLVWDYKGLQPLAQRESKANIAQEEIDRRFFAIVTDLSGAPSELVGPDGTIAWRGRSTAWGATQSHRDATAYTPLRYPGQYFDPETGLHYNVNRYYDPDVGRYTSPDPLGLAPAVNHYAYVPNPFTLVDPLGLAGCEDDPTWGGRVVFVRDEHGRPYEMHATITRDMLDEGTPANNNLRPPGFVHGTVHNQARGHLLARMLGGSGDTLDNLATITQNPTNSPHMRDDEQDIYDAVAPDDGEIVQYSVYLEYTDDNKHSVPKWIQMEADGNKGFKLEANLKNPDHAAQQDRRRRGIE</sequence>
<keyword evidence="1" id="KW-0677">Repeat</keyword>
<evidence type="ECO:0000259" key="3">
    <source>
        <dbReference type="Pfam" id="PF13930"/>
    </source>
</evidence>
<gene>
    <name evidence="7" type="ORF">K9S39_13825</name>
</gene>
<dbReference type="PANTHER" id="PTHR32305">
    <property type="match status" value="1"/>
</dbReference>
<dbReference type="Proteomes" id="UP000830115">
    <property type="component" value="Chromosome"/>
</dbReference>
<accession>A0ABY4M5V5</accession>
<keyword evidence="8" id="KW-1185">Reference proteome</keyword>
<dbReference type="InterPro" id="IPR050708">
    <property type="entry name" value="T6SS_VgrG/RHS"/>
</dbReference>
<protein>
    <submittedName>
        <fullName evidence="7">DUF6531 domain-containing protein</fullName>
    </submittedName>
</protein>
<evidence type="ECO:0000313" key="7">
    <source>
        <dbReference type="EMBL" id="UQA92762.1"/>
    </source>
</evidence>
<feature type="domain" description="Teneurin-like YD-shell" evidence="5">
    <location>
        <begin position="1132"/>
        <end position="1430"/>
    </location>
</feature>
<evidence type="ECO:0000313" key="8">
    <source>
        <dbReference type="Proteomes" id="UP000830115"/>
    </source>
</evidence>